<dbReference type="Pfam" id="PF02230">
    <property type="entry name" value="Abhydrolase_2"/>
    <property type="match status" value="1"/>
</dbReference>
<feature type="domain" description="Phospholipase/carboxylesterase/thioesterase" evidence="1">
    <location>
        <begin position="24"/>
        <end position="75"/>
    </location>
</feature>
<protein>
    <recommendedName>
        <fullName evidence="1">Phospholipase/carboxylesterase/thioesterase domain-containing protein</fullName>
    </recommendedName>
</protein>
<organism evidence="2 3">
    <name type="scientific">Ephemerocybe angulata</name>
    <dbReference type="NCBI Taxonomy" id="980116"/>
    <lineage>
        <taxon>Eukaryota</taxon>
        <taxon>Fungi</taxon>
        <taxon>Dikarya</taxon>
        <taxon>Basidiomycota</taxon>
        <taxon>Agaricomycotina</taxon>
        <taxon>Agaricomycetes</taxon>
        <taxon>Agaricomycetidae</taxon>
        <taxon>Agaricales</taxon>
        <taxon>Agaricineae</taxon>
        <taxon>Psathyrellaceae</taxon>
        <taxon>Ephemerocybe</taxon>
    </lineage>
</organism>
<evidence type="ECO:0000259" key="1">
    <source>
        <dbReference type="Pfam" id="PF02230"/>
    </source>
</evidence>
<dbReference type="AlphaFoldDB" id="A0A8H5BM44"/>
<gene>
    <name evidence="2" type="ORF">D9611_000461</name>
</gene>
<dbReference type="EMBL" id="JAACJK010000163">
    <property type="protein sequence ID" value="KAF5325725.1"/>
    <property type="molecule type" value="Genomic_DNA"/>
</dbReference>
<dbReference type="OrthoDB" id="2418081at2759"/>
<evidence type="ECO:0000313" key="3">
    <source>
        <dbReference type="Proteomes" id="UP000541558"/>
    </source>
</evidence>
<dbReference type="InterPro" id="IPR003140">
    <property type="entry name" value="PLipase/COase/thioEstase"/>
</dbReference>
<name>A0A8H5BM44_9AGAR</name>
<sequence>MFITENDPFLDPKHIQTKILDFDATVFEPKGKHTATIIWLHGLGDTGRGMVRAVSFVREELGKLARNVRFVMPHA</sequence>
<dbReference type="GO" id="GO:0016787">
    <property type="term" value="F:hydrolase activity"/>
    <property type="evidence" value="ECO:0007669"/>
    <property type="project" value="InterPro"/>
</dbReference>
<comment type="caution">
    <text evidence="2">The sequence shown here is derived from an EMBL/GenBank/DDBJ whole genome shotgun (WGS) entry which is preliminary data.</text>
</comment>
<keyword evidence="3" id="KW-1185">Reference proteome</keyword>
<dbReference type="SUPFAM" id="SSF53474">
    <property type="entry name" value="alpha/beta-Hydrolases"/>
    <property type="match status" value="1"/>
</dbReference>
<dbReference type="Gene3D" id="3.40.50.1820">
    <property type="entry name" value="alpha/beta hydrolase"/>
    <property type="match status" value="1"/>
</dbReference>
<proteinExistence type="predicted"/>
<dbReference type="Proteomes" id="UP000541558">
    <property type="component" value="Unassembled WGS sequence"/>
</dbReference>
<accession>A0A8H5BM44</accession>
<dbReference type="InterPro" id="IPR029058">
    <property type="entry name" value="AB_hydrolase_fold"/>
</dbReference>
<reference evidence="2 3" key="1">
    <citation type="journal article" date="2020" name="ISME J.">
        <title>Uncovering the hidden diversity of litter-decomposition mechanisms in mushroom-forming fungi.</title>
        <authorList>
            <person name="Floudas D."/>
            <person name="Bentzer J."/>
            <person name="Ahren D."/>
            <person name="Johansson T."/>
            <person name="Persson P."/>
            <person name="Tunlid A."/>
        </authorList>
    </citation>
    <scope>NUCLEOTIDE SEQUENCE [LARGE SCALE GENOMIC DNA]</scope>
    <source>
        <strain evidence="2 3">CBS 175.51</strain>
    </source>
</reference>
<evidence type="ECO:0000313" key="2">
    <source>
        <dbReference type="EMBL" id="KAF5325725.1"/>
    </source>
</evidence>